<dbReference type="Proteomes" id="UP000198538">
    <property type="component" value="Unassembled WGS sequence"/>
</dbReference>
<gene>
    <name evidence="1" type="ORF">SAMN05720606_10199</name>
</gene>
<dbReference type="RefSeq" id="WP_139168824.1">
    <property type="nucleotide sequence ID" value="NZ_FMVM01000001.1"/>
</dbReference>
<evidence type="ECO:0000313" key="2">
    <source>
        <dbReference type="Proteomes" id="UP000198538"/>
    </source>
</evidence>
<keyword evidence="2" id="KW-1185">Reference proteome</keyword>
<protein>
    <submittedName>
        <fullName evidence="1">Uncharacterized protein</fullName>
    </submittedName>
</protein>
<organism evidence="1 2">
    <name type="scientific">Paenibacillus polysaccharolyticus</name>
    <dbReference type="NCBI Taxonomy" id="582692"/>
    <lineage>
        <taxon>Bacteria</taxon>
        <taxon>Bacillati</taxon>
        <taxon>Bacillota</taxon>
        <taxon>Bacilli</taxon>
        <taxon>Bacillales</taxon>
        <taxon>Paenibacillaceae</taxon>
        <taxon>Paenibacillus</taxon>
    </lineage>
</organism>
<evidence type="ECO:0000313" key="1">
    <source>
        <dbReference type="EMBL" id="SCX81198.1"/>
    </source>
</evidence>
<proteinExistence type="predicted"/>
<name>A0A1G5ATI2_9BACL</name>
<accession>A0A1G5ATI2</accession>
<reference evidence="2" key="1">
    <citation type="submission" date="2016-10" db="EMBL/GenBank/DDBJ databases">
        <authorList>
            <person name="Varghese N."/>
            <person name="Submissions S."/>
        </authorList>
    </citation>
    <scope>NUCLEOTIDE SEQUENCE [LARGE SCALE GENOMIC DNA]</scope>
    <source>
        <strain evidence="2">BL9</strain>
    </source>
</reference>
<dbReference type="AlphaFoldDB" id="A0A1G5ATI2"/>
<sequence length="102" mass="11980">MSFIHLITKNGEFSIETILINEGFTKTGQIYHFQKDYDESTIFISVDHRTFTCELKSLQGTTIKRAEVNFQKDSFFERYAVLIGYVQKFLTFHSTQSHELQD</sequence>
<dbReference type="EMBL" id="FMVM01000001">
    <property type="protein sequence ID" value="SCX81198.1"/>
    <property type="molecule type" value="Genomic_DNA"/>
</dbReference>